<keyword evidence="2" id="KW-0282">Flagellum</keyword>
<gene>
    <name evidence="2" type="ORF">DWY29_12915</name>
</gene>
<evidence type="ECO:0000256" key="1">
    <source>
        <dbReference type="SAM" id="MobiDB-lite"/>
    </source>
</evidence>
<feature type="compositionally biased region" description="Low complexity" evidence="1">
    <location>
        <begin position="8"/>
        <end position="20"/>
    </location>
</feature>
<organism evidence="2 3">
    <name type="scientific">Roseburia inulinivorans</name>
    <dbReference type="NCBI Taxonomy" id="360807"/>
    <lineage>
        <taxon>Bacteria</taxon>
        <taxon>Bacillati</taxon>
        <taxon>Bacillota</taxon>
        <taxon>Clostridia</taxon>
        <taxon>Lachnospirales</taxon>
        <taxon>Lachnospiraceae</taxon>
        <taxon>Roseburia</taxon>
    </lineage>
</organism>
<sequence>MAIEAMKGAGMSYAGSSSASDVKAESQAKVETASNAAASDDLMKKTIQIDTKETDKSGKDGNRDDSQAKQTISENSQIRKAVDEINKKAHNSEAVFGIHDATNRVTIKIVDKDTKKVLKEYPPEKTLDMIAKVWEMAGLLVDQKL</sequence>
<feature type="compositionally biased region" description="Basic and acidic residues" evidence="1">
    <location>
        <begin position="50"/>
        <end position="67"/>
    </location>
</feature>
<name>A0A3R5W9G5_9FIRM</name>
<protein>
    <submittedName>
        <fullName evidence="2">Flagellar biosynthesis protein FlaG</fullName>
    </submittedName>
</protein>
<dbReference type="RefSeq" id="WP_118126872.1">
    <property type="nucleotide sequence ID" value="NZ_QRUN01000022.1"/>
</dbReference>
<dbReference type="SUPFAM" id="SSF160214">
    <property type="entry name" value="FlaG-like"/>
    <property type="match status" value="1"/>
</dbReference>
<dbReference type="InterPro" id="IPR035924">
    <property type="entry name" value="FlaG-like_sf"/>
</dbReference>
<dbReference type="InterPro" id="IPR005186">
    <property type="entry name" value="FlaG"/>
</dbReference>
<accession>A0A3R5W9G5</accession>
<dbReference type="Gene3D" id="3.30.160.170">
    <property type="entry name" value="FlaG-like"/>
    <property type="match status" value="1"/>
</dbReference>
<feature type="compositionally biased region" description="Polar residues" evidence="1">
    <location>
        <begin position="68"/>
        <end position="77"/>
    </location>
</feature>
<evidence type="ECO:0000313" key="2">
    <source>
        <dbReference type="EMBL" id="RGR66455.1"/>
    </source>
</evidence>
<dbReference type="PANTHER" id="PTHR37166">
    <property type="entry name" value="PROTEIN FLAG"/>
    <property type="match status" value="1"/>
</dbReference>
<dbReference type="AlphaFoldDB" id="A0A3R5W9G5"/>
<evidence type="ECO:0000313" key="3">
    <source>
        <dbReference type="Proteomes" id="UP000285820"/>
    </source>
</evidence>
<feature type="region of interest" description="Disordered" evidence="1">
    <location>
        <begin position="1"/>
        <end position="77"/>
    </location>
</feature>
<proteinExistence type="predicted"/>
<dbReference type="Proteomes" id="UP000285820">
    <property type="component" value="Unassembled WGS sequence"/>
</dbReference>
<dbReference type="PANTHER" id="PTHR37166:SF1">
    <property type="entry name" value="PROTEIN FLAG"/>
    <property type="match status" value="1"/>
</dbReference>
<keyword evidence="2" id="KW-0966">Cell projection</keyword>
<reference evidence="2 3" key="1">
    <citation type="submission" date="2018-08" db="EMBL/GenBank/DDBJ databases">
        <title>A genome reference for cultivated species of the human gut microbiota.</title>
        <authorList>
            <person name="Zou Y."/>
            <person name="Xue W."/>
            <person name="Luo G."/>
        </authorList>
    </citation>
    <scope>NUCLEOTIDE SEQUENCE [LARGE SCALE GENOMIC DNA]</scope>
    <source>
        <strain evidence="2 3">AF24-4</strain>
    </source>
</reference>
<comment type="caution">
    <text evidence="2">The sequence shown here is derived from an EMBL/GenBank/DDBJ whole genome shotgun (WGS) entry which is preliminary data.</text>
</comment>
<dbReference type="EMBL" id="QRUN01000022">
    <property type="protein sequence ID" value="RGR66455.1"/>
    <property type="molecule type" value="Genomic_DNA"/>
</dbReference>
<keyword evidence="2" id="KW-0969">Cilium</keyword>
<dbReference type="Pfam" id="PF03646">
    <property type="entry name" value="FlaG"/>
    <property type="match status" value="1"/>
</dbReference>